<dbReference type="GeneID" id="16994113"/>
<dbReference type="PANTHER" id="PTHR35695">
    <property type="entry name" value="GLYCEROL-3-PHOSPHATE ACYLTRANSFERASE, CHLOROPLASTIC"/>
    <property type="match status" value="1"/>
</dbReference>
<feature type="domain" description="Phospholipid/glycerol acyltransferase" evidence="1">
    <location>
        <begin position="230"/>
        <end position="380"/>
    </location>
</feature>
<dbReference type="GO" id="GO:0004366">
    <property type="term" value="F:glycerol-3-phosphate O-acyltransferase activity"/>
    <property type="evidence" value="ECO:0007669"/>
    <property type="project" value="InterPro"/>
</dbReference>
<dbReference type="EMBL" id="AP006492">
    <property type="protein sequence ID" value="BAM80174.1"/>
    <property type="molecule type" value="Genomic_DNA"/>
</dbReference>
<dbReference type="SUPFAM" id="SSF69593">
    <property type="entry name" value="Glycerol-3-phosphate (1)-acyltransferase"/>
    <property type="match status" value="1"/>
</dbReference>
<dbReference type="KEGG" id="cme:CYME_CMJ027C"/>
<evidence type="ECO:0000313" key="2">
    <source>
        <dbReference type="EMBL" id="BAM80174.1"/>
    </source>
</evidence>
<dbReference type="Gene3D" id="3.40.1130.10">
    <property type="entry name" value="Glycerol-3-phosphate (1)-acyltransferase"/>
    <property type="match status" value="1"/>
</dbReference>
<sequence>MWVSCISFGLRGSRQRTKRQLSLLLTRQRLHWQLQRRKRALPRWVALAAESNAPGARTLFAQTAENESFRFPIELLCPTPTCCDRKLFSDANPKLTFLERLELFRQRSLLSTRACSVLRGWYESYEKAALAAAADGALVLFGCPSTDPKQVLRWCSDNFSTLFDILIYELKHPFHFKPYHQAVSGPEFNYTAFGNRFSRPLCDLQRSYLDPSSEASFACIRAQLAAGDNVCLVGNHQSEADPFAIYHMFRHHFGESGAALAESILYMAGDRVRDDPLAAPFSVGRSMLTVYSKKHILDEPDRRSEKQAHNRKTLREMERLFADGGRCVWFAPSGGRDRRSPETGRVTCASFDPDAIELFRLSAEKAGRPCHYYPMAIGTFNMLPPPDQVEKEKGEQRVVSYARLWMSLMPQVDLDAGISPALSKSEKRQARAENLYHLVVQKYTQMGAYDAQ</sequence>
<dbReference type="SMART" id="SM00563">
    <property type="entry name" value="PlsC"/>
    <property type="match status" value="1"/>
</dbReference>
<reference evidence="2 3" key="1">
    <citation type="journal article" date="2004" name="Nature">
        <title>Genome sequence of the ultrasmall unicellular red alga Cyanidioschyzon merolae 10D.</title>
        <authorList>
            <person name="Matsuzaki M."/>
            <person name="Misumi O."/>
            <person name="Shin-i T."/>
            <person name="Maruyama S."/>
            <person name="Takahara M."/>
            <person name="Miyagishima S."/>
            <person name="Mori T."/>
            <person name="Nishida K."/>
            <person name="Yagisawa F."/>
            <person name="Nishida K."/>
            <person name="Yoshida Y."/>
            <person name="Nishimura Y."/>
            <person name="Nakao S."/>
            <person name="Kobayashi T."/>
            <person name="Momoyama Y."/>
            <person name="Higashiyama T."/>
            <person name="Minoda A."/>
            <person name="Sano M."/>
            <person name="Nomoto H."/>
            <person name="Oishi K."/>
            <person name="Hayashi H."/>
            <person name="Ohta F."/>
            <person name="Nishizaka S."/>
            <person name="Haga S."/>
            <person name="Miura S."/>
            <person name="Morishita T."/>
            <person name="Kabeya Y."/>
            <person name="Terasawa K."/>
            <person name="Suzuki Y."/>
            <person name="Ishii Y."/>
            <person name="Asakawa S."/>
            <person name="Takano H."/>
            <person name="Ohta N."/>
            <person name="Kuroiwa H."/>
            <person name="Tanaka K."/>
            <person name="Shimizu N."/>
            <person name="Sugano S."/>
            <person name="Sato N."/>
            <person name="Nozaki H."/>
            <person name="Ogasawara N."/>
            <person name="Kohara Y."/>
            <person name="Kuroiwa T."/>
        </authorList>
    </citation>
    <scope>NUCLEOTIDE SEQUENCE [LARGE SCALE GENOMIC DNA]</scope>
    <source>
        <strain evidence="2 3">10D</strain>
    </source>
</reference>
<dbReference type="Proteomes" id="UP000007014">
    <property type="component" value="Chromosome 10"/>
</dbReference>
<organism evidence="2 3">
    <name type="scientific">Cyanidioschyzon merolae (strain NIES-3377 / 10D)</name>
    <name type="common">Unicellular red alga</name>
    <dbReference type="NCBI Taxonomy" id="280699"/>
    <lineage>
        <taxon>Eukaryota</taxon>
        <taxon>Rhodophyta</taxon>
        <taxon>Bangiophyceae</taxon>
        <taxon>Cyanidiales</taxon>
        <taxon>Cyanidiaceae</taxon>
        <taxon>Cyanidioschyzon</taxon>
    </lineage>
</organism>
<dbReference type="eggNOG" id="ENOG502QRHE">
    <property type="taxonomic scope" value="Eukaryota"/>
</dbReference>
<evidence type="ECO:0000313" key="3">
    <source>
        <dbReference type="Proteomes" id="UP000007014"/>
    </source>
</evidence>
<dbReference type="InterPro" id="IPR002123">
    <property type="entry name" value="Plipid/glycerol_acylTrfase"/>
</dbReference>
<reference evidence="2 3" key="2">
    <citation type="journal article" date="2007" name="BMC Biol.">
        <title>A 100%-complete sequence reveals unusually simple genomic features in the hot-spring red alga Cyanidioschyzon merolae.</title>
        <authorList>
            <person name="Nozaki H."/>
            <person name="Takano H."/>
            <person name="Misumi O."/>
            <person name="Terasawa K."/>
            <person name="Matsuzaki M."/>
            <person name="Maruyama S."/>
            <person name="Nishida K."/>
            <person name="Yagisawa F."/>
            <person name="Yoshida Y."/>
            <person name="Fujiwara T."/>
            <person name="Takio S."/>
            <person name="Tamura K."/>
            <person name="Chung S.J."/>
            <person name="Nakamura S."/>
            <person name="Kuroiwa H."/>
            <person name="Tanaka K."/>
            <person name="Sato N."/>
            <person name="Kuroiwa T."/>
        </authorList>
    </citation>
    <scope>NUCLEOTIDE SEQUENCE [LARGE SCALE GENOMIC DNA]</scope>
    <source>
        <strain evidence="2 3">10D</strain>
    </source>
</reference>
<keyword evidence="3" id="KW-1185">Reference proteome</keyword>
<dbReference type="Pfam" id="PF01553">
    <property type="entry name" value="Acyltransferase"/>
    <property type="match status" value="1"/>
</dbReference>
<dbReference type="Gramene" id="CMJ027CT">
    <property type="protein sequence ID" value="CMJ027CT"/>
    <property type="gene ID" value="CMJ027C"/>
</dbReference>
<dbReference type="OMA" id="ANHQTEC"/>
<dbReference type="HOGENOM" id="CLU_606041_0_0_1"/>
<dbReference type="AlphaFoldDB" id="M1V7Y8"/>
<dbReference type="OrthoDB" id="524544at2759"/>
<protein>
    <submittedName>
        <fullName evidence="2">Glycerol-3-phosphate O-acyltransferase</fullName>
    </submittedName>
</protein>
<dbReference type="InterPro" id="IPR016222">
    <property type="entry name" value="G3P_O-acylTrfase_chlp"/>
</dbReference>
<proteinExistence type="predicted"/>
<dbReference type="STRING" id="280699.M1V7Y8"/>
<dbReference type="GO" id="GO:0006655">
    <property type="term" value="P:phosphatidylglycerol biosynthetic process"/>
    <property type="evidence" value="ECO:0007669"/>
    <property type="project" value="TreeGrafter"/>
</dbReference>
<dbReference type="RefSeq" id="XP_005534781.1">
    <property type="nucleotide sequence ID" value="XM_005534724.1"/>
</dbReference>
<gene>
    <name evidence="2" type="ORF">CYME_CMJ027C</name>
</gene>
<accession>M1V7Y8</accession>
<name>M1V7Y8_CYAM1</name>
<dbReference type="PANTHER" id="PTHR35695:SF1">
    <property type="entry name" value="GLYCEROL-3-PHOSPHATE ACYLTRANSFERASE, CHLOROPLASTIC"/>
    <property type="match status" value="1"/>
</dbReference>
<evidence type="ECO:0000259" key="1">
    <source>
        <dbReference type="SMART" id="SM00563"/>
    </source>
</evidence>